<sequence>MGSADPGGSLANTGSTFPAWALLAVAVLSGTGLLLVRRGRRTADR</sequence>
<name>A0A9D2EGT7_9MICO</name>
<dbReference type="EMBL" id="DXBY01000280">
    <property type="protein sequence ID" value="HIZ37354.1"/>
    <property type="molecule type" value="Genomic_DNA"/>
</dbReference>
<organism evidence="2 3">
    <name type="scientific">Candidatus Ruania gallistercoris</name>
    <dbReference type="NCBI Taxonomy" id="2838746"/>
    <lineage>
        <taxon>Bacteria</taxon>
        <taxon>Bacillati</taxon>
        <taxon>Actinomycetota</taxon>
        <taxon>Actinomycetes</taxon>
        <taxon>Micrococcales</taxon>
        <taxon>Ruaniaceae</taxon>
        <taxon>Ruania</taxon>
    </lineage>
</organism>
<dbReference type="Proteomes" id="UP000824037">
    <property type="component" value="Unassembled WGS sequence"/>
</dbReference>
<evidence type="ECO:0000313" key="3">
    <source>
        <dbReference type="Proteomes" id="UP000824037"/>
    </source>
</evidence>
<protein>
    <submittedName>
        <fullName evidence="2">LPXTG cell wall anchor domain-containing protein</fullName>
    </submittedName>
</protein>
<dbReference type="AlphaFoldDB" id="A0A9D2EGT7"/>
<evidence type="ECO:0000313" key="2">
    <source>
        <dbReference type="EMBL" id="HIZ37354.1"/>
    </source>
</evidence>
<comment type="caution">
    <text evidence="2">The sequence shown here is derived from an EMBL/GenBank/DDBJ whole genome shotgun (WGS) entry which is preliminary data.</text>
</comment>
<proteinExistence type="predicted"/>
<reference evidence="2" key="2">
    <citation type="submission" date="2021-04" db="EMBL/GenBank/DDBJ databases">
        <authorList>
            <person name="Gilroy R."/>
        </authorList>
    </citation>
    <scope>NUCLEOTIDE SEQUENCE</scope>
    <source>
        <strain evidence="2">ChiGjej4B4-7305</strain>
    </source>
</reference>
<gene>
    <name evidence="2" type="ORF">H9815_16375</name>
</gene>
<accession>A0A9D2EGT7</accession>
<keyword evidence="1" id="KW-0472">Membrane</keyword>
<dbReference type="NCBIfam" id="TIGR01167">
    <property type="entry name" value="LPXTG_anchor"/>
    <property type="match status" value="1"/>
</dbReference>
<feature type="transmembrane region" description="Helical" evidence="1">
    <location>
        <begin position="17"/>
        <end position="36"/>
    </location>
</feature>
<reference evidence="2" key="1">
    <citation type="journal article" date="2021" name="PeerJ">
        <title>Extensive microbial diversity within the chicken gut microbiome revealed by metagenomics and culture.</title>
        <authorList>
            <person name="Gilroy R."/>
            <person name="Ravi A."/>
            <person name="Getino M."/>
            <person name="Pursley I."/>
            <person name="Horton D.L."/>
            <person name="Alikhan N.F."/>
            <person name="Baker D."/>
            <person name="Gharbi K."/>
            <person name="Hall N."/>
            <person name="Watson M."/>
            <person name="Adriaenssens E.M."/>
            <person name="Foster-Nyarko E."/>
            <person name="Jarju S."/>
            <person name="Secka A."/>
            <person name="Antonio M."/>
            <person name="Oren A."/>
            <person name="Chaudhuri R.R."/>
            <person name="La Ragione R."/>
            <person name="Hildebrand F."/>
            <person name="Pallen M.J."/>
        </authorList>
    </citation>
    <scope>NUCLEOTIDE SEQUENCE</scope>
    <source>
        <strain evidence="2">ChiGjej4B4-7305</strain>
    </source>
</reference>
<keyword evidence="1" id="KW-0812">Transmembrane</keyword>
<evidence type="ECO:0000256" key="1">
    <source>
        <dbReference type="SAM" id="Phobius"/>
    </source>
</evidence>
<keyword evidence="1" id="KW-1133">Transmembrane helix</keyword>